<evidence type="ECO:0000313" key="2">
    <source>
        <dbReference type="Proteomes" id="UP001153076"/>
    </source>
</evidence>
<sequence>MTRLEQPSKVEFTMASLWVKAYDAKIEADNYFCITVGVEGPQIYRYSGLLRSLPLILRGRNTELELMEEGRLVQAFRNKKKEGKLRKKLAFDDAPISLNIGKGKGKEKLKKEVSNMLNDEAELVVLGGKALKHKLDICTTAQDLAKVRVVAGE</sequence>
<dbReference type="Proteomes" id="UP001153076">
    <property type="component" value="Unassembled WGS sequence"/>
</dbReference>
<gene>
    <name evidence="1" type="ORF">Cgig2_007834</name>
</gene>
<organism evidence="1 2">
    <name type="scientific">Carnegiea gigantea</name>
    <dbReference type="NCBI Taxonomy" id="171969"/>
    <lineage>
        <taxon>Eukaryota</taxon>
        <taxon>Viridiplantae</taxon>
        <taxon>Streptophyta</taxon>
        <taxon>Embryophyta</taxon>
        <taxon>Tracheophyta</taxon>
        <taxon>Spermatophyta</taxon>
        <taxon>Magnoliopsida</taxon>
        <taxon>eudicotyledons</taxon>
        <taxon>Gunneridae</taxon>
        <taxon>Pentapetalae</taxon>
        <taxon>Caryophyllales</taxon>
        <taxon>Cactineae</taxon>
        <taxon>Cactaceae</taxon>
        <taxon>Cactoideae</taxon>
        <taxon>Echinocereeae</taxon>
        <taxon>Carnegiea</taxon>
    </lineage>
</organism>
<protein>
    <submittedName>
        <fullName evidence="1">Uncharacterized protein</fullName>
    </submittedName>
</protein>
<proteinExistence type="predicted"/>
<comment type="caution">
    <text evidence="1">The sequence shown here is derived from an EMBL/GenBank/DDBJ whole genome shotgun (WGS) entry which is preliminary data.</text>
</comment>
<dbReference type="EMBL" id="JAKOGI010001314">
    <property type="protein sequence ID" value="KAJ8426311.1"/>
    <property type="molecule type" value="Genomic_DNA"/>
</dbReference>
<reference evidence="1" key="1">
    <citation type="submission" date="2022-04" db="EMBL/GenBank/DDBJ databases">
        <title>Carnegiea gigantea Genome sequencing and assembly v2.</title>
        <authorList>
            <person name="Copetti D."/>
            <person name="Sanderson M.J."/>
            <person name="Burquez A."/>
            <person name="Wojciechowski M.F."/>
        </authorList>
    </citation>
    <scope>NUCLEOTIDE SEQUENCE</scope>
    <source>
        <strain evidence="1">SGP5-SGP5p</strain>
        <tissue evidence="1">Aerial part</tissue>
    </source>
</reference>
<name>A0A9Q1GSW5_9CARY</name>
<dbReference type="AlphaFoldDB" id="A0A9Q1GSW5"/>
<keyword evidence="2" id="KW-1185">Reference proteome</keyword>
<accession>A0A9Q1GSW5</accession>
<evidence type="ECO:0000313" key="1">
    <source>
        <dbReference type="EMBL" id="KAJ8426311.1"/>
    </source>
</evidence>